<organism evidence="4 5">
    <name type="scientific">Planktothricoides raciborskii FACHB-1370</name>
    <dbReference type="NCBI Taxonomy" id="2949576"/>
    <lineage>
        <taxon>Bacteria</taxon>
        <taxon>Bacillati</taxon>
        <taxon>Cyanobacteriota</taxon>
        <taxon>Cyanophyceae</taxon>
        <taxon>Oscillatoriophycideae</taxon>
        <taxon>Oscillatoriales</taxon>
        <taxon>Oscillatoriaceae</taxon>
        <taxon>Planktothricoides</taxon>
    </lineage>
</organism>
<dbReference type="SUPFAM" id="SSF48452">
    <property type="entry name" value="TPR-like"/>
    <property type="match status" value="2"/>
</dbReference>
<dbReference type="InterPro" id="IPR050498">
    <property type="entry name" value="Ycf3"/>
</dbReference>
<dbReference type="PANTHER" id="PTHR44858">
    <property type="entry name" value="TETRATRICOPEPTIDE REPEAT PROTEIN 6"/>
    <property type="match status" value="1"/>
</dbReference>
<keyword evidence="5" id="KW-1185">Reference proteome</keyword>
<dbReference type="Pfam" id="PF00515">
    <property type="entry name" value="TPR_1"/>
    <property type="match status" value="3"/>
</dbReference>
<dbReference type="InterPro" id="IPR011990">
    <property type="entry name" value="TPR-like_helical_dom_sf"/>
</dbReference>
<dbReference type="EMBL" id="JACJSK010000013">
    <property type="protein sequence ID" value="MBD2544494.1"/>
    <property type="molecule type" value="Genomic_DNA"/>
</dbReference>
<dbReference type="Proteomes" id="UP000641954">
    <property type="component" value="Unassembled WGS sequence"/>
</dbReference>
<gene>
    <name evidence="4" type="ORF">H6G72_11720</name>
</gene>
<proteinExistence type="predicted"/>
<dbReference type="PANTHER" id="PTHR44858:SF1">
    <property type="entry name" value="UDP-N-ACETYLGLUCOSAMINE--PEPTIDE N-ACETYLGLUCOSAMINYLTRANSFERASE SPINDLY-RELATED"/>
    <property type="match status" value="1"/>
</dbReference>
<dbReference type="Pfam" id="PF13432">
    <property type="entry name" value="TPR_16"/>
    <property type="match status" value="2"/>
</dbReference>
<dbReference type="RefSeq" id="WP_190878386.1">
    <property type="nucleotide sequence ID" value="NZ_JACJSK010000013.1"/>
</dbReference>
<dbReference type="PROSITE" id="PS50293">
    <property type="entry name" value="TPR_REGION"/>
    <property type="match status" value="8"/>
</dbReference>
<reference evidence="4 5" key="1">
    <citation type="journal article" date="2020" name="ISME J.">
        <title>Comparative genomics reveals insights into cyanobacterial evolution and habitat adaptation.</title>
        <authorList>
            <person name="Chen M.Y."/>
            <person name="Teng W.K."/>
            <person name="Zhao L."/>
            <person name="Hu C.X."/>
            <person name="Zhou Y.K."/>
            <person name="Han B.P."/>
            <person name="Song L.R."/>
            <person name="Shu W.S."/>
        </authorList>
    </citation>
    <scope>NUCLEOTIDE SEQUENCE [LARGE SCALE GENOMIC DNA]</scope>
    <source>
        <strain evidence="4 5">FACHB-1370</strain>
    </source>
</reference>
<evidence type="ECO:0000313" key="4">
    <source>
        <dbReference type="EMBL" id="MBD2544494.1"/>
    </source>
</evidence>
<feature type="repeat" description="TPR" evidence="3">
    <location>
        <begin position="518"/>
        <end position="551"/>
    </location>
</feature>
<feature type="repeat" description="TPR" evidence="3">
    <location>
        <begin position="688"/>
        <end position="721"/>
    </location>
</feature>
<feature type="repeat" description="TPR" evidence="3">
    <location>
        <begin position="790"/>
        <end position="823"/>
    </location>
</feature>
<feature type="repeat" description="TPR" evidence="3">
    <location>
        <begin position="858"/>
        <end position="891"/>
    </location>
</feature>
<comment type="caution">
    <text evidence="4">The sequence shown here is derived from an EMBL/GenBank/DDBJ whole genome shotgun (WGS) entry which is preliminary data.</text>
</comment>
<dbReference type="Pfam" id="PF13365">
    <property type="entry name" value="Trypsin_2"/>
    <property type="match status" value="2"/>
</dbReference>
<dbReference type="SUPFAM" id="SSF50494">
    <property type="entry name" value="Trypsin-like serine proteases"/>
    <property type="match status" value="2"/>
</dbReference>
<dbReference type="PROSITE" id="PS50005">
    <property type="entry name" value="TPR"/>
    <property type="match status" value="9"/>
</dbReference>
<name>A0ABR8ECB7_9CYAN</name>
<sequence length="976" mass="107842">MHRHSLSLITSLTSLGLWLIPASALYLGGCSSPTATVTNQVYTPEQLQQIARSIAVKVLSGDNRGSGTLISRQGDGQNQVYTVLTNSHVVTPGQPYRIETPDGQVYPAELKGGELVENFAGKDAALLEFRSSNDYPVATQTGNSPTVGDKVLAAGFPYDGDGLVFAPGTVELLSDPALQGGYQVGYSSEIQQGMSGGPVLNSQGELVAINGMAAFPILQQAYTYMDGSRPDDGLRQQMNRLSWGVPVAMLVPPNSNTGQNRPLTGLAAEVDEIAAKITVRIEAETGNGSGVIVAQKKNLLSGNTYYVATATHVVENKAKYEVVTPDGKRYPVNYGKVKRFPGVDLAVLQFSSRETYPVATLAEYKLGVEERQFVFLSGWPGVQPGNPFQREFTAGRAFSEARGSVAVKDASSLANGYELVYSNWSQGGMSGGPVLDTQGRVIGIHTAAEGDDLYQVQLGYSLGVPIRTLIGLASQAGIKPEWLKVETVPPRELTEKETIDSIIATLLTLEELSATGSYEDWVNYGNQLWRVGSNEIAIDAFNQAIKIKPNLYPAWYGKGLALKGDEKYREAIAAFDRVIQIQSNISEAWQERGDAFAQLKDYPQALASIDAAIKHSRQPDFKLYALRGSWLYELERYSEAVDAYSEAIKIKPHLFAYVNRGTAWRNLKEYQKAIADYNQAINLDPKFAQAYNNRGIAWYELKEYEKAIADFTQAINLDPKLAQAYYNRGFAWESLKEYEKAIADFNQAINLDSKYAKAYVNRGATWGSLKEYEKAIADYNQAINLDPKYAEAYSNRGIAWRNLKEYQKAIADYNQAINLDSKYAKAYVNRGATWGSLKEYEKAIADYNQAINLDPKLAAAYSNRGATWESLKEYEKAIADFNQAINLDPKDAAAYYNRGATWRSLKEYQKAIADYTQAINLDPELAEAYFGRGYSYYEQGNKERGIRDMKKAEQLFCPQGRPECEKARGILKQLGE</sequence>
<feature type="repeat" description="TPR" evidence="3">
    <location>
        <begin position="824"/>
        <end position="857"/>
    </location>
</feature>
<feature type="repeat" description="TPR" evidence="3">
    <location>
        <begin position="892"/>
        <end position="925"/>
    </location>
</feature>
<feature type="repeat" description="TPR" evidence="3">
    <location>
        <begin position="756"/>
        <end position="789"/>
    </location>
</feature>
<dbReference type="InterPro" id="IPR043504">
    <property type="entry name" value="Peptidase_S1_PA_chymotrypsin"/>
</dbReference>
<keyword evidence="2 3" id="KW-0802">TPR repeat</keyword>
<dbReference type="InterPro" id="IPR009003">
    <property type="entry name" value="Peptidase_S1_PA"/>
</dbReference>
<dbReference type="SMART" id="SM00028">
    <property type="entry name" value="TPR"/>
    <property type="match status" value="13"/>
</dbReference>
<evidence type="ECO:0000256" key="2">
    <source>
        <dbReference type="ARBA" id="ARBA00022803"/>
    </source>
</evidence>
<dbReference type="Pfam" id="PF13414">
    <property type="entry name" value="TPR_11"/>
    <property type="match status" value="5"/>
</dbReference>
<dbReference type="Gene3D" id="1.25.40.10">
    <property type="entry name" value="Tetratricopeptide repeat domain"/>
    <property type="match status" value="5"/>
</dbReference>
<dbReference type="Gene3D" id="2.40.10.10">
    <property type="entry name" value="Trypsin-like serine proteases"/>
    <property type="match status" value="4"/>
</dbReference>
<dbReference type="GO" id="GO:0008233">
    <property type="term" value="F:peptidase activity"/>
    <property type="evidence" value="ECO:0007669"/>
    <property type="project" value="UniProtKB-KW"/>
</dbReference>
<dbReference type="GO" id="GO:0006508">
    <property type="term" value="P:proteolysis"/>
    <property type="evidence" value="ECO:0007669"/>
    <property type="project" value="UniProtKB-KW"/>
</dbReference>
<evidence type="ECO:0000256" key="1">
    <source>
        <dbReference type="ARBA" id="ARBA00022737"/>
    </source>
</evidence>
<dbReference type="InterPro" id="IPR019734">
    <property type="entry name" value="TPR_rpt"/>
</dbReference>
<keyword evidence="1" id="KW-0677">Repeat</keyword>
<accession>A0ABR8ECB7</accession>
<feature type="repeat" description="TPR" evidence="3">
    <location>
        <begin position="722"/>
        <end position="755"/>
    </location>
</feature>
<evidence type="ECO:0000313" key="5">
    <source>
        <dbReference type="Proteomes" id="UP000641954"/>
    </source>
</evidence>
<keyword evidence="4" id="KW-0645">Protease</keyword>
<feature type="repeat" description="TPR" evidence="3">
    <location>
        <begin position="654"/>
        <end position="687"/>
    </location>
</feature>
<keyword evidence="4" id="KW-0378">Hydrolase</keyword>
<protein>
    <submittedName>
        <fullName evidence="4">Serine protease</fullName>
    </submittedName>
</protein>
<evidence type="ECO:0000256" key="3">
    <source>
        <dbReference type="PROSITE-ProRule" id="PRU00339"/>
    </source>
</evidence>